<proteinExistence type="predicted"/>
<dbReference type="Proteomes" id="UP000642070">
    <property type="component" value="Unassembled WGS sequence"/>
</dbReference>
<feature type="transmembrane region" description="Helical" evidence="1">
    <location>
        <begin position="100"/>
        <end position="119"/>
    </location>
</feature>
<keyword evidence="3" id="KW-1185">Reference proteome</keyword>
<dbReference type="RefSeq" id="WP_190248115.1">
    <property type="nucleotide sequence ID" value="NZ_BMPI01000003.1"/>
</dbReference>
<organism evidence="2 3">
    <name type="scientific">Dactylosporangium sucinum</name>
    <dbReference type="NCBI Taxonomy" id="1424081"/>
    <lineage>
        <taxon>Bacteria</taxon>
        <taxon>Bacillati</taxon>
        <taxon>Actinomycetota</taxon>
        <taxon>Actinomycetes</taxon>
        <taxon>Micromonosporales</taxon>
        <taxon>Micromonosporaceae</taxon>
        <taxon>Dactylosporangium</taxon>
    </lineage>
</organism>
<keyword evidence="1" id="KW-1133">Transmembrane helix</keyword>
<protein>
    <submittedName>
        <fullName evidence="2">Uncharacterized protein</fullName>
    </submittedName>
</protein>
<feature type="transmembrane region" description="Helical" evidence="1">
    <location>
        <begin position="42"/>
        <end position="67"/>
    </location>
</feature>
<feature type="transmembrane region" description="Helical" evidence="1">
    <location>
        <begin position="74"/>
        <end position="94"/>
    </location>
</feature>
<dbReference type="Pfam" id="PF19851">
    <property type="entry name" value="DUF6326"/>
    <property type="match status" value="1"/>
</dbReference>
<comment type="caution">
    <text evidence="2">The sequence shown here is derived from an EMBL/GenBank/DDBJ whole genome shotgun (WGS) entry which is preliminary data.</text>
</comment>
<gene>
    <name evidence="2" type="ORF">GCM10007977_005930</name>
</gene>
<keyword evidence="1" id="KW-0472">Membrane</keyword>
<name>A0A917WHX8_9ACTN</name>
<keyword evidence="1" id="KW-0812">Transmembrane</keyword>
<reference evidence="2" key="1">
    <citation type="journal article" date="2014" name="Int. J. Syst. Evol. Microbiol.">
        <title>Complete genome sequence of Corynebacterium casei LMG S-19264T (=DSM 44701T), isolated from a smear-ripened cheese.</title>
        <authorList>
            <consortium name="US DOE Joint Genome Institute (JGI-PGF)"/>
            <person name="Walter F."/>
            <person name="Albersmeier A."/>
            <person name="Kalinowski J."/>
            <person name="Ruckert C."/>
        </authorList>
    </citation>
    <scope>NUCLEOTIDE SEQUENCE</scope>
    <source>
        <strain evidence="2">JCM 19831</strain>
    </source>
</reference>
<accession>A0A917WHX8</accession>
<dbReference type="EMBL" id="BMPI01000003">
    <property type="protein sequence ID" value="GGM07702.1"/>
    <property type="molecule type" value="Genomic_DNA"/>
</dbReference>
<sequence length="139" mass="15037">MTRLSALWTFAVLNYLYCDVLGHMDADVLNGLLDREVDGMRITPGFLFGAGVLMEIPIAMVLLSLLLPFRANRIANLVAGAVMTLVQAATLFVGTPTAYYVFYSVFEIAATASIVWLAWRWAAPPAPARSPAHHPSAAA</sequence>
<evidence type="ECO:0000256" key="1">
    <source>
        <dbReference type="SAM" id="Phobius"/>
    </source>
</evidence>
<dbReference type="InterPro" id="IPR046289">
    <property type="entry name" value="DUF6326"/>
</dbReference>
<reference evidence="2" key="2">
    <citation type="submission" date="2020-09" db="EMBL/GenBank/DDBJ databases">
        <authorList>
            <person name="Sun Q."/>
            <person name="Ohkuma M."/>
        </authorList>
    </citation>
    <scope>NUCLEOTIDE SEQUENCE</scope>
    <source>
        <strain evidence="2">JCM 19831</strain>
    </source>
</reference>
<dbReference type="AlphaFoldDB" id="A0A917WHX8"/>
<evidence type="ECO:0000313" key="2">
    <source>
        <dbReference type="EMBL" id="GGM07702.1"/>
    </source>
</evidence>
<evidence type="ECO:0000313" key="3">
    <source>
        <dbReference type="Proteomes" id="UP000642070"/>
    </source>
</evidence>